<dbReference type="PANTHER" id="PTHR43065:SF47">
    <property type="match status" value="1"/>
</dbReference>
<proteinExistence type="predicted"/>
<dbReference type="PANTHER" id="PTHR43065">
    <property type="entry name" value="SENSOR HISTIDINE KINASE"/>
    <property type="match status" value="1"/>
</dbReference>
<evidence type="ECO:0000313" key="11">
    <source>
        <dbReference type="EMBL" id="SOR30413.1"/>
    </source>
</evidence>
<dbReference type="Pfam" id="PF02518">
    <property type="entry name" value="HATPase_c"/>
    <property type="match status" value="1"/>
</dbReference>
<dbReference type="PRINTS" id="PR00344">
    <property type="entry name" value="BCTRLSENSOR"/>
</dbReference>
<dbReference type="CDD" id="cd00082">
    <property type="entry name" value="HisKA"/>
    <property type="match status" value="1"/>
</dbReference>
<evidence type="ECO:0000256" key="8">
    <source>
        <dbReference type="SAM" id="Phobius"/>
    </source>
</evidence>
<organism evidence="11 12">
    <name type="scientific">Methylorubrum extorquens</name>
    <name type="common">Methylobacterium dichloromethanicum</name>
    <name type="synonym">Methylobacterium extorquens</name>
    <dbReference type="NCBI Taxonomy" id="408"/>
    <lineage>
        <taxon>Bacteria</taxon>
        <taxon>Pseudomonadati</taxon>
        <taxon>Pseudomonadota</taxon>
        <taxon>Alphaproteobacteria</taxon>
        <taxon>Hyphomicrobiales</taxon>
        <taxon>Methylobacteriaceae</taxon>
        <taxon>Methylorubrum</taxon>
    </lineage>
</organism>
<protein>
    <recommendedName>
        <fullName evidence="3">histidine kinase</fullName>
        <ecNumber evidence="3">2.7.13.3</ecNumber>
    </recommendedName>
</protein>
<comment type="subcellular location">
    <subcellularLocation>
        <location evidence="2">Membrane</location>
    </subcellularLocation>
</comment>
<dbReference type="InterPro" id="IPR004358">
    <property type="entry name" value="Sig_transdc_His_kin-like_C"/>
</dbReference>
<feature type="transmembrane region" description="Helical" evidence="8">
    <location>
        <begin position="395"/>
        <end position="415"/>
    </location>
</feature>
<feature type="region of interest" description="Disordered" evidence="7">
    <location>
        <begin position="220"/>
        <end position="239"/>
    </location>
</feature>
<feature type="region of interest" description="Disordered" evidence="7">
    <location>
        <begin position="732"/>
        <end position="757"/>
    </location>
</feature>
<dbReference type="Proteomes" id="UP000233769">
    <property type="component" value="Chromosome tk0001"/>
</dbReference>
<dbReference type="PROSITE" id="PS50885">
    <property type="entry name" value="HAMP"/>
    <property type="match status" value="1"/>
</dbReference>
<dbReference type="SUPFAM" id="SSF47384">
    <property type="entry name" value="Homodimeric domain of signal transducing histidine kinase"/>
    <property type="match status" value="1"/>
</dbReference>
<dbReference type="Gene3D" id="1.10.287.130">
    <property type="match status" value="1"/>
</dbReference>
<feature type="domain" description="HAMP" evidence="10">
    <location>
        <begin position="416"/>
        <end position="469"/>
    </location>
</feature>
<dbReference type="Gene3D" id="6.10.340.10">
    <property type="match status" value="1"/>
</dbReference>
<dbReference type="EMBL" id="LT962688">
    <property type="protein sequence ID" value="SOR30413.1"/>
    <property type="molecule type" value="Genomic_DNA"/>
</dbReference>
<evidence type="ECO:0000256" key="5">
    <source>
        <dbReference type="ARBA" id="ARBA00022679"/>
    </source>
</evidence>
<dbReference type="InterPro" id="IPR036097">
    <property type="entry name" value="HisK_dim/P_sf"/>
</dbReference>
<evidence type="ECO:0000256" key="4">
    <source>
        <dbReference type="ARBA" id="ARBA00022553"/>
    </source>
</evidence>
<dbReference type="InterPro" id="IPR003660">
    <property type="entry name" value="HAMP_dom"/>
</dbReference>
<sequence>MRVGRKIALVGGVPILVAAAIAAAGWFLLAQGERARAGALLAARVYHDLTLARMVRDDSVSARADARAAIETRFFDLTARAGRGLEALQNQARTRSQAERAAAARQSLGRYVARMRDFSAVARENDGLIAEMGQRANRLTDLAEQARQRQQAANVDLAWTMTGKVNRLRATRDVVAGLNAVLAAAWQGALARQRGEEAARSERTRLVDAGRDLAAALRATSRETEATEAEGLTASEPAAGDRLTDWGERWLKTATSEQRMLDDAVAQLLASAGEANATEQATQNIGIATLKLGQRTAEALARRDAEAVSAMLGEGERLSASASALPISPLIQSDMIEAIDGWRARLATTIDGLKRQNAMIAEMDGLAAGLSEAARDLNDDAVEDADRFGTFLGRLLLAGAAIGLLLGALVALAVARSILVPLRQLQGDMIALAADPKAEGLSGTQRTDELGDIARATNFFVTEIGRRERALRRAKDQADTALHDLRQAQDDLIRVEKLASLGQLVAGVAHEINTPLGIALTTATLVRDETRAFQDLVAAGTLSRSRLTHFVDRVGEGAQLLCANLTRAADLVHGFKQVAVDRASDERRSFDLDVWLGELLASLQPMLRKGGHRIRCEVPPGIVLDTYPGVLAQVVTNLVANAVVHGFAGAERPGTITVRVSAPGALVRLEVSDDGGGIVPEHLGRIFDPFFTTARSRGSTGLGMHIVHNLVTAKLQGRIAVESAPEHGTLVRLDFPRVPGGTERPGTARRPTGADAR</sequence>
<dbReference type="InterPro" id="IPR036890">
    <property type="entry name" value="HATPase_C_sf"/>
</dbReference>
<dbReference type="GO" id="GO:0000155">
    <property type="term" value="F:phosphorelay sensor kinase activity"/>
    <property type="evidence" value="ECO:0007669"/>
    <property type="project" value="InterPro"/>
</dbReference>
<evidence type="ECO:0000256" key="1">
    <source>
        <dbReference type="ARBA" id="ARBA00000085"/>
    </source>
</evidence>
<keyword evidence="8" id="KW-1133">Transmembrane helix</keyword>
<dbReference type="PROSITE" id="PS50109">
    <property type="entry name" value="HIS_KIN"/>
    <property type="match status" value="1"/>
</dbReference>
<evidence type="ECO:0000256" key="2">
    <source>
        <dbReference type="ARBA" id="ARBA00004370"/>
    </source>
</evidence>
<keyword evidence="5" id="KW-0808">Transferase</keyword>
<accession>A0A2N9ASZ7</accession>
<dbReference type="Gene3D" id="3.30.565.10">
    <property type="entry name" value="Histidine kinase-like ATPase, C-terminal domain"/>
    <property type="match status" value="1"/>
</dbReference>
<comment type="catalytic activity">
    <reaction evidence="1">
        <text>ATP + protein L-histidine = ADP + protein N-phospho-L-histidine.</text>
        <dbReference type="EC" id="2.7.13.3"/>
    </reaction>
</comment>
<feature type="domain" description="Histidine kinase" evidence="9">
    <location>
        <begin position="507"/>
        <end position="739"/>
    </location>
</feature>
<evidence type="ECO:0000313" key="12">
    <source>
        <dbReference type="Proteomes" id="UP000233769"/>
    </source>
</evidence>
<keyword evidence="8" id="KW-0472">Membrane</keyword>
<evidence type="ECO:0000259" key="9">
    <source>
        <dbReference type="PROSITE" id="PS50109"/>
    </source>
</evidence>
<evidence type="ECO:0000259" key="10">
    <source>
        <dbReference type="PROSITE" id="PS50885"/>
    </source>
</evidence>
<evidence type="ECO:0000256" key="3">
    <source>
        <dbReference type="ARBA" id="ARBA00012438"/>
    </source>
</evidence>
<dbReference type="InterPro" id="IPR005467">
    <property type="entry name" value="His_kinase_dom"/>
</dbReference>
<keyword evidence="8" id="KW-0812">Transmembrane</keyword>
<dbReference type="InterPro" id="IPR003594">
    <property type="entry name" value="HATPase_dom"/>
</dbReference>
<name>A0A2N9ASZ7_METEX</name>
<evidence type="ECO:0000256" key="7">
    <source>
        <dbReference type="SAM" id="MobiDB-lite"/>
    </source>
</evidence>
<reference evidence="12" key="1">
    <citation type="submission" date="2017-10" db="EMBL/GenBank/DDBJ databases">
        <authorList>
            <person name="Regsiter A."/>
            <person name="William W."/>
        </authorList>
    </citation>
    <scope>NUCLEOTIDE SEQUENCE [LARGE SCALE GENOMIC DNA]</scope>
</reference>
<evidence type="ECO:0000256" key="6">
    <source>
        <dbReference type="ARBA" id="ARBA00022777"/>
    </source>
</evidence>
<dbReference type="GO" id="GO:0016020">
    <property type="term" value="C:membrane"/>
    <property type="evidence" value="ECO:0007669"/>
    <property type="project" value="UniProtKB-SubCell"/>
</dbReference>
<gene>
    <name evidence="11" type="ORF">TK0001_3811</name>
</gene>
<dbReference type="SUPFAM" id="SSF55874">
    <property type="entry name" value="ATPase domain of HSP90 chaperone/DNA topoisomerase II/histidine kinase"/>
    <property type="match status" value="1"/>
</dbReference>
<dbReference type="SMART" id="SM00387">
    <property type="entry name" value="HATPase_c"/>
    <property type="match status" value="1"/>
</dbReference>
<dbReference type="EC" id="2.7.13.3" evidence="3"/>
<keyword evidence="4" id="KW-0597">Phosphoprotein</keyword>
<feature type="transmembrane region" description="Helical" evidence="8">
    <location>
        <begin position="7"/>
        <end position="29"/>
    </location>
</feature>
<dbReference type="InterPro" id="IPR003661">
    <property type="entry name" value="HisK_dim/P_dom"/>
</dbReference>
<keyword evidence="6 11" id="KW-0418">Kinase</keyword>
<dbReference type="AlphaFoldDB" id="A0A2N9ASZ7"/>